<keyword evidence="2" id="KW-1185">Reference proteome</keyword>
<dbReference type="Proteomes" id="UP000653358">
    <property type="component" value="Unassembled WGS sequence"/>
</dbReference>
<evidence type="ECO:0000313" key="2">
    <source>
        <dbReference type="Proteomes" id="UP000653358"/>
    </source>
</evidence>
<proteinExistence type="predicted"/>
<gene>
    <name evidence="1" type="ORF">GH807_03385</name>
</gene>
<dbReference type="EMBL" id="WJBB01000003">
    <property type="protein sequence ID" value="MBC3796090.1"/>
    <property type="molecule type" value="Genomic_DNA"/>
</dbReference>
<reference evidence="1 2" key="1">
    <citation type="journal article" date="2020" name="mSystems">
        <title>Defining Genomic and Predicted Metabolic Features of the Acetobacterium Genus.</title>
        <authorList>
            <person name="Ross D.E."/>
            <person name="Marshall C.W."/>
            <person name="Gulliver D."/>
            <person name="May H.D."/>
            <person name="Norman R.S."/>
        </authorList>
    </citation>
    <scope>NUCLEOTIDE SEQUENCE [LARGE SCALE GENOMIC DNA]</scope>
    <source>
        <strain evidence="1 2">DSM 9173</strain>
    </source>
</reference>
<comment type="caution">
    <text evidence="1">The sequence shown here is derived from an EMBL/GenBank/DDBJ whole genome shotgun (WGS) entry which is preliminary data.</text>
</comment>
<accession>A0ABR6WIV5</accession>
<evidence type="ECO:0000313" key="1">
    <source>
        <dbReference type="EMBL" id="MBC3796090.1"/>
    </source>
</evidence>
<name>A0ABR6WIV5_9FIRM</name>
<protein>
    <submittedName>
        <fullName evidence="1">Uncharacterized protein</fullName>
    </submittedName>
</protein>
<organism evidence="1 2">
    <name type="scientific">Acetobacterium tundrae</name>
    <dbReference type="NCBI Taxonomy" id="132932"/>
    <lineage>
        <taxon>Bacteria</taxon>
        <taxon>Bacillati</taxon>
        <taxon>Bacillota</taxon>
        <taxon>Clostridia</taxon>
        <taxon>Eubacteriales</taxon>
        <taxon>Eubacteriaceae</taxon>
        <taxon>Acetobacterium</taxon>
    </lineage>
</organism>
<dbReference type="RefSeq" id="WP_148602847.1">
    <property type="nucleotide sequence ID" value="NZ_RXYB01000004.1"/>
</dbReference>
<sequence>MDKDKIESIFLNKQFSDFKWVTGDKIKVAQWVRVKCMYGCDSPVKKVLAHQIHQQYRNVGSFYRNMKVQ</sequence>